<protein>
    <submittedName>
        <fullName evidence="2">Uncharacterized protein</fullName>
    </submittedName>
</protein>
<accession>W1PC02</accession>
<name>W1PC02_AMBTC</name>
<feature type="transmembrane region" description="Helical" evidence="1">
    <location>
        <begin position="86"/>
        <end position="107"/>
    </location>
</feature>
<sequence>MLDRSIAYHVSVHLAIKKRPHDTCHHDPQLSPAQIRANVYGKYTGEGQGAKKNISPPVEWYGVPEGTKSLALVIQDIDAPDPNGPIVLWTHWFLHLLSIFSIPFILLEWQALKTVYNSNSKGVEYFEFKNGKKRL</sequence>
<dbReference type="InterPro" id="IPR036610">
    <property type="entry name" value="PEBP-like_sf"/>
</dbReference>
<organism evidence="2 3">
    <name type="scientific">Amborella trichopoda</name>
    <dbReference type="NCBI Taxonomy" id="13333"/>
    <lineage>
        <taxon>Eukaryota</taxon>
        <taxon>Viridiplantae</taxon>
        <taxon>Streptophyta</taxon>
        <taxon>Embryophyta</taxon>
        <taxon>Tracheophyta</taxon>
        <taxon>Spermatophyta</taxon>
        <taxon>Magnoliopsida</taxon>
        <taxon>Amborellales</taxon>
        <taxon>Amborellaceae</taxon>
        <taxon>Amborella</taxon>
    </lineage>
</organism>
<keyword evidence="1" id="KW-0472">Membrane</keyword>
<evidence type="ECO:0000313" key="2">
    <source>
        <dbReference type="EMBL" id="ERN05209.1"/>
    </source>
</evidence>
<gene>
    <name evidence="2" type="ORF">AMTR_s00007p00042900</name>
</gene>
<dbReference type="Gramene" id="ERN05209">
    <property type="protein sequence ID" value="ERN05209"/>
    <property type="gene ID" value="AMTR_s00007p00042900"/>
</dbReference>
<reference evidence="3" key="1">
    <citation type="journal article" date="2013" name="Science">
        <title>The Amborella genome and the evolution of flowering plants.</title>
        <authorList>
            <consortium name="Amborella Genome Project"/>
        </authorList>
    </citation>
    <scope>NUCLEOTIDE SEQUENCE [LARGE SCALE GENOMIC DNA]</scope>
</reference>
<evidence type="ECO:0000256" key="1">
    <source>
        <dbReference type="SAM" id="Phobius"/>
    </source>
</evidence>
<dbReference type="AlphaFoldDB" id="W1PC02"/>
<dbReference type="SUPFAM" id="SSF49777">
    <property type="entry name" value="PEBP-like"/>
    <property type="match status" value="1"/>
</dbReference>
<keyword evidence="1" id="KW-0812">Transmembrane</keyword>
<dbReference type="STRING" id="13333.W1PC02"/>
<dbReference type="HOGENOM" id="CLU_1888552_0_0_1"/>
<dbReference type="Pfam" id="PF01161">
    <property type="entry name" value="PBP"/>
    <property type="match status" value="1"/>
</dbReference>
<proteinExistence type="predicted"/>
<dbReference type="EMBL" id="KI394011">
    <property type="protein sequence ID" value="ERN05209.1"/>
    <property type="molecule type" value="Genomic_DNA"/>
</dbReference>
<dbReference type="InterPro" id="IPR008914">
    <property type="entry name" value="PEBP"/>
</dbReference>
<keyword evidence="1" id="KW-1133">Transmembrane helix</keyword>
<dbReference type="Gene3D" id="3.90.280.10">
    <property type="entry name" value="PEBP-like"/>
    <property type="match status" value="1"/>
</dbReference>
<dbReference type="Proteomes" id="UP000017836">
    <property type="component" value="Unassembled WGS sequence"/>
</dbReference>
<keyword evidence="3" id="KW-1185">Reference proteome</keyword>
<evidence type="ECO:0000313" key="3">
    <source>
        <dbReference type="Proteomes" id="UP000017836"/>
    </source>
</evidence>